<proteinExistence type="predicted"/>
<evidence type="ECO:0000313" key="1">
    <source>
        <dbReference type="EMBL" id="ARM71001.1"/>
    </source>
</evidence>
<keyword evidence="2" id="KW-1185">Reference proteome</keyword>
<dbReference type="EMBL" id="KY612839">
    <property type="protein sequence ID" value="ARM71001.1"/>
    <property type="molecule type" value="Genomic_DNA"/>
</dbReference>
<organism evidence="1 2">
    <name type="scientific">Vibrio phage pVco-5</name>
    <dbReference type="NCBI Taxonomy" id="1965485"/>
    <lineage>
        <taxon>Viruses</taxon>
        <taxon>Duplodnaviria</taxon>
        <taxon>Heunggongvirae</taxon>
        <taxon>Uroviricota</taxon>
        <taxon>Caudoviricetes</taxon>
        <taxon>Schitoviridae</taxon>
        <taxon>Vicoquintavirus</taxon>
        <taxon>Vicoquintavirus Pvco5</taxon>
    </lineage>
</organism>
<dbReference type="Proteomes" id="UP000225564">
    <property type="component" value="Segment"/>
</dbReference>
<evidence type="ECO:0000313" key="2">
    <source>
        <dbReference type="Proteomes" id="UP000225564"/>
    </source>
</evidence>
<sequence>MQLIRTDTYTAKPNQEFIPVNLIRWDSSYVRWTLTEGLEFIYEVS</sequence>
<gene>
    <name evidence="1" type="ORF">pVco5_013</name>
</gene>
<protein>
    <submittedName>
        <fullName evidence="1">Uncharacterized protein</fullName>
    </submittedName>
</protein>
<name>A0A1W6JUQ5_9CAUD</name>
<reference evidence="1 2" key="1">
    <citation type="submission" date="2017-02" db="EMBL/GenBank/DDBJ databases">
        <title>Comeplete genome sequence of Bacteriophage pVco-5, that infects Vibrio corallilyticus.</title>
        <authorList>
            <person name="Kim H.J."/>
            <person name="Park S.C."/>
        </authorList>
    </citation>
    <scope>NUCLEOTIDE SEQUENCE [LARGE SCALE GENOMIC DNA]</scope>
</reference>
<accession>A0A1W6JUQ5</accession>